<protein>
    <submittedName>
        <fullName evidence="2">Uncharacterized protein</fullName>
    </submittedName>
</protein>
<keyword evidence="1" id="KW-0472">Membrane</keyword>
<organism evidence="2 3">
    <name type="scientific">Pleurotus eryngii</name>
    <name type="common">Boletus of the steppes</name>
    <dbReference type="NCBI Taxonomy" id="5323"/>
    <lineage>
        <taxon>Eukaryota</taxon>
        <taxon>Fungi</taxon>
        <taxon>Dikarya</taxon>
        <taxon>Basidiomycota</taxon>
        <taxon>Agaricomycotina</taxon>
        <taxon>Agaricomycetes</taxon>
        <taxon>Agaricomycetidae</taxon>
        <taxon>Agaricales</taxon>
        <taxon>Pleurotineae</taxon>
        <taxon>Pleurotaceae</taxon>
        <taxon>Pleurotus</taxon>
    </lineage>
</organism>
<evidence type="ECO:0000256" key="1">
    <source>
        <dbReference type="SAM" id="Phobius"/>
    </source>
</evidence>
<dbReference type="Proteomes" id="UP000807025">
    <property type="component" value="Unassembled WGS sequence"/>
</dbReference>
<feature type="transmembrane region" description="Helical" evidence="1">
    <location>
        <begin position="7"/>
        <end position="28"/>
    </location>
</feature>
<name>A0A9P6AA59_PLEER</name>
<keyword evidence="3" id="KW-1185">Reference proteome</keyword>
<accession>A0A9P6AA59</accession>
<proteinExistence type="predicted"/>
<comment type="caution">
    <text evidence="2">The sequence shown here is derived from an EMBL/GenBank/DDBJ whole genome shotgun (WGS) entry which is preliminary data.</text>
</comment>
<dbReference type="EMBL" id="MU154529">
    <property type="protein sequence ID" value="KAF9499966.1"/>
    <property type="molecule type" value="Genomic_DNA"/>
</dbReference>
<keyword evidence="1" id="KW-1133">Transmembrane helix</keyword>
<reference evidence="2" key="1">
    <citation type="submission" date="2020-11" db="EMBL/GenBank/DDBJ databases">
        <authorList>
            <consortium name="DOE Joint Genome Institute"/>
            <person name="Ahrendt S."/>
            <person name="Riley R."/>
            <person name="Andreopoulos W."/>
            <person name="Labutti K."/>
            <person name="Pangilinan J."/>
            <person name="Ruiz-Duenas F.J."/>
            <person name="Barrasa J.M."/>
            <person name="Sanchez-Garcia M."/>
            <person name="Camarero S."/>
            <person name="Miyauchi S."/>
            <person name="Serrano A."/>
            <person name="Linde D."/>
            <person name="Babiker R."/>
            <person name="Drula E."/>
            <person name="Ayuso-Fernandez I."/>
            <person name="Pacheco R."/>
            <person name="Padilla G."/>
            <person name="Ferreira P."/>
            <person name="Barriuso J."/>
            <person name="Kellner H."/>
            <person name="Castanera R."/>
            <person name="Alfaro M."/>
            <person name="Ramirez L."/>
            <person name="Pisabarro A.G."/>
            <person name="Kuo A."/>
            <person name="Tritt A."/>
            <person name="Lipzen A."/>
            <person name="He G."/>
            <person name="Yan M."/>
            <person name="Ng V."/>
            <person name="Cullen D."/>
            <person name="Martin F."/>
            <person name="Rosso M.-N."/>
            <person name="Henrissat B."/>
            <person name="Hibbett D."/>
            <person name="Martinez A.T."/>
            <person name="Grigoriev I.V."/>
        </authorList>
    </citation>
    <scope>NUCLEOTIDE SEQUENCE</scope>
    <source>
        <strain evidence="2">ATCC 90797</strain>
    </source>
</reference>
<evidence type="ECO:0000313" key="3">
    <source>
        <dbReference type="Proteomes" id="UP000807025"/>
    </source>
</evidence>
<feature type="transmembrane region" description="Helical" evidence="1">
    <location>
        <begin position="40"/>
        <end position="56"/>
    </location>
</feature>
<sequence>MDVLSIFCTINGFFQVYALGCSLVLQQLGSIQCVNSDPRAWYTGVFAMFMVQTASIQRRRRRWVHRDIRLIELLDTSSRAARSSFGHGVSSFS</sequence>
<gene>
    <name evidence="2" type="ORF">BDN71DRAFT_1253751</name>
</gene>
<evidence type="ECO:0000313" key="2">
    <source>
        <dbReference type="EMBL" id="KAF9499966.1"/>
    </source>
</evidence>
<dbReference type="AlphaFoldDB" id="A0A9P6AA59"/>
<keyword evidence="1" id="KW-0812">Transmembrane</keyword>